<dbReference type="KEGG" id="ege:EM595_p0173"/>
<proteinExistence type="predicted"/>
<accession>A0A0U5GSL8</accession>
<sequence length="56" mass="5785">MAKYSVCEGTCMIKPGQATLSRFTGLPMALAINTVVAGIAAQRSATIIATVVITGW</sequence>
<dbReference type="EMBL" id="LN907828">
    <property type="protein sequence ID" value="CUU25873.1"/>
    <property type="molecule type" value="Genomic_DNA"/>
</dbReference>
<reference evidence="2" key="1">
    <citation type="submission" date="2015-11" db="EMBL/GenBank/DDBJ databases">
        <authorList>
            <person name="Blom J."/>
        </authorList>
    </citation>
    <scope>NUCLEOTIDE SEQUENCE [LARGE SCALE GENOMIC DNA]</scope>
    <source>
        <plasmid evidence="2">pEM01</plasmid>
    </source>
</reference>
<dbReference type="Proteomes" id="UP000059419">
    <property type="component" value="Plasmid pEM01"/>
</dbReference>
<evidence type="ECO:0000313" key="2">
    <source>
        <dbReference type="Proteomes" id="UP000059419"/>
    </source>
</evidence>
<dbReference type="AlphaFoldDB" id="A0A0U5GSL8"/>
<organism evidence="1 2">
    <name type="scientific">Duffyella gerundensis</name>
    <dbReference type="NCBI Taxonomy" id="1619313"/>
    <lineage>
        <taxon>Bacteria</taxon>
        <taxon>Pseudomonadati</taxon>
        <taxon>Pseudomonadota</taxon>
        <taxon>Gammaproteobacteria</taxon>
        <taxon>Enterobacterales</taxon>
        <taxon>Erwiniaceae</taxon>
        <taxon>Duffyella</taxon>
    </lineage>
</organism>
<protein>
    <submittedName>
        <fullName evidence="1">Putative membrane protein</fullName>
    </submittedName>
</protein>
<geneLocation type="plasmid" evidence="2">
    <name>pEM01</name>
</geneLocation>
<name>A0A0U5GSL8_9GAMM</name>
<keyword evidence="2" id="KW-1185">Reference proteome</keyword>
<gene>
    <name evidence="1" type="ORF">EM595_p0173</name>
</gene>
<evidence type="ECO:0000313" key="1">
    <source>
        <dbReference type="EMBL" id="CUU25873.1"/>
    </source>
</evidence>